<name>A0A6L3B1M0_AZOBR</name>
<evidence type="ECO:0000313" key="2">
    <source>
        <dbReference type="Proteomes" id="UP000476837"/>
    </source>
</evidence>
<organism evidence="1 2">
    <name type="scientific">Azospirillum brasilense</name>
    <dbReference type="NCBI Taxonomy" id="192"/>
    <lineage>
        <taxon>Bacteria</taxon>
        <taxon>Pseudomonadati</taxon>
        <taxon>Pseudomonadota</taxon>
        <taxon>Alphaproteobacteria</taxon>
        <taxon>Rhodospirillales</taxon>
        <taxon>Azospirillaceae</taxon>
        <taxon>Azospirillum</taxon>
    </lineage>
</organism>
<gene>
    <name evidence="1" type="ORF">DS837_10990</name>
</gene>
<sequence>MQYPWDLLPFDLLKAIDDWQSGSHNKVAKADTLKSVCASLKHVQSMFASCPPEVFRRVQINKKIADSVGVADAVIEDVSAWTTDIDVAFGFKGGIPKYPKTALIYRRVPLSTEVIINLNDVYGHGDGTTLPAAVAYWQTTMGHVFDKGIDKYGASQKEVVLDEHVILGGEIHCFGGHQSILNRVPNIGTQSADGMSDAEAKRTILGNTPGLLVTPSGEWTVYAQASENIRERLRERVETAINATSFTPI</sequence>
<comment type="caution">
    <text evidence="1">The sequence shown here is derived from an EMBL/GenBank/DDBJ whole genome shotgun (WGS) entry which is preliminary data.</text>
</comment>
<dbReference type="AlphaFoldDB" id="A0A6L3B1M0"/>
<proteinExistence type="predicted"/>
<dbReference type="EMBL" id="QOKV01000005">
    <property type="protein sequence ID" value="KAA0686214.1"/>
    <property type="molecule type" value="Genomic_DNA"/>
</dbReference>
<reference evidence="1 2" key="1">
    <citation type="submission" date="2018-07" db="EMBL/GenBank/DDBJ databases">
        <title>Genome sequence of Roseomonas fauriae ATCC 49958.</title>
        <authorList>
            <person name="Sant'Anna F.H."/>
            <person name="Baldani J.I."/>
            <person name="Zilli J.E."/>
            <person name="Reis V.M."/>
            <person name="Hartmann A."/>
            <person name="Cruz L."/>
            <person name="de Souza E.M."/>
            <person name="de Oliveira Pedrosa F."/>
            <person name="Passaglia L.M.P."/>
        </authorList>
    </citation>
    <scope>NUCLEOTIDE SEQUENCE [LARGE SCALE GENOMIC DNA]</scope>
    <source>
        <strain evidence="1 2">ATCC 49958</strain>
    </source>
</reference>
<protein>
    <submittedName>
        <fullName evidence="1">Uncharacterized protein</fullName>
    </submittedName>
</protein>
<dbReference type="RefSeq" id="WP_149164787.1">
    <property type="nucleotide sequence ID" value="NZ_QOKV01000005.1"/>
</dbReference>
<evidence type="ECO:0000313" key="1">
    <source>
        <dbReference type="EMBL" id="KAA0686214.1"/>
    </source>
</evidence>
<dbReference type="Proteomes" id="UP000476837">
    <property type="component" value="Unassembled WGS sequence"/>
</dbReference>
<accession>A0A6L3B1M0</accession>